<dbReference type="GO" id="GO:0003676">
    <property type="term" value="F:nucleic acid binding"/>
    <property type="evidence" value="ECO:0007669"/>
    <property type="project" value="InterPro"/>
</dbReference>
<comment type="caution">
    <text evidence="1">The sequence shown here is derived from an EMBL/GenBank/DDBJ whole genome shotgun (WGS) entry which is preliminary data.</text>
</comment>
<dbReference type="InterPro" id="IPR052709">
    <property type="entry name" value="Transposase-MT_Hybrid"/>
</dbReference>
<keyword evidence="2" id="KW-1185">Reference proteome</keyword>
<sequence length="132" mass="15810">MEVNKEKVLFFLQFFFDKGENFRYFDIKNAPHTGRPVVENVNKILEIIEVDRLVSSRSIAQGLKIDHETVDNARPYTPVVTRQNLWKLDWEVLMHPPYSTDLAPSDYHLFLTFQHLLVRRNWNEKNIVKIYY</sequence>
<organism evidence="1 2">
    <name type="scientific">Trichonephila clavipes</name>
    <name type="common">Golden silk orbweaver</name>
    <name type="synonym">Nephila clavipes</name>
    <dbReference type="NCBI Taxonomy" id="2585209"/>
    <lineage>
        <taxon>Eukaryota</taxon>
        <taxon>Metazoa</taxon>
        <taxon>Ecdysozoa</taxon>
        <taxon>Arthropoda</taxon>
        <taxon>Chelicerata</taxon>
        <taxon>Arachnida</taxon>
        <taxon>Araneae</taxon>
        <taxon>Araneomorphae</taxon>
        <taxon>Entelegynae</taxon>
        <taxon>Araneoidea</taxon>
        <taxon>Nephilidae</taxon>
        <taxon>Trichonephila</taxon>
    </lineage>
</organism>
<dbReference type="InterPro" id="IPR036397">
    <property type="entry name" value="RNaseH_sf"/>
</dbReference>
<name>A0A8X6SS44_TRICX</name>
<dbReference type="PANTHER" id="PTHR46060:SF1">
    <property type="entry name" value="MARINER MOS1 TRANSPOSASE-LIKE PROTEIN"/>
    <property type="match status" value="1"/>
</dbReference>
<dbReference type="EMBL" id="BMAU01021350">
    <property type="protein sequence ID" value="GFY18989.1"/>
    <property type="molecule type" value="Genomic_DNA"/>
</dbReference>
<dbReference type="PANTHER" id="PTHR46060">
    <property type="entry name" value="MARINER MOS1 TRANSPOSASE-LIKE PROTEIN"/>
    <property type="match status" value="1"/>
</dbReference>
<dbReference type="Gene3D" id="3.30.420.10">
    <property type="entry name" value="Ribonuclease H-like superfamily/Ribonuclease H"/>
    <property type="match status" value="1"/>
</dbReference>
<gene>
    <name evidence="1" type="primary">105621704</name>
    <name evidence="1" type="ORF">TNCV_3876771</name>
</gene>
<protein>
    <submittedName>
        <fullName evidence="1">HTH_48 domain-containing protein</fullName>
    </submittedName>
</protein>
<dbReference type="AlphaFoldDB" id="A0A8X6SS44"/>
<evidence type="ECO:0000313" key="2">
    <source>
        <dbReference type="Proteomes" id="UP000887159"/>
    </source>
</evidence>
<accession>A0A8X6SS44</accession>
<reference evidence="1" key="1">
    <citation type="submission" date="2020-08" db="EMBL/GenBank/DDBJ databases">
        <title>Multicomponent nature underlies the extraordinary mechanical properties of spider dragline silk.</title>
        <authorList>
            <person name="Kono N."/>
            <person name="Nakamura H."/>
            <person name="Mori M."/>
            <person name="Yoshida Y."/>
            <person name="Ohtoshi R."/>
            <person name="Malay A.D."/>
            <person name="Moran D.A.P."/>
            <person name="Tomita M."/>
            <person name="Numata K."/>
            <person name="Arakawa K."/>
        </authorList>
    </citation>
    <scope>NUCLEOTIDE SEQUENCE</scope>
</reference>
<evidence type="ECO:0000313" key="1">
    <source>
        <dbReference type="EMBL" id="GFY18989.1"/>
    </source>
</evidence>
<proteinExistence type="predicted"/>
<dbReference type="Proteomes" id="UP000887159">
    <property type="component" value="Unassembled WGS sequence"/>
</dbReference>